<organism evidence="22 23">
    <name type="scientific">Planoprotostelium fungivorum</name>
    <dbReference type="NCBI Taxonomy" id="1890364"/>
    <lineage>
        <taxon>Eukaryota</taxon>
        <taxon>Amoebozoa</taxon>
        <taxon>Evosea</taxon>
        <taxon>Variosea</taxon>
        <taxon>Cavosteliida</taxon>
        <taxon>Cavosteliaceae</taxon>
        <taxon>Planoprotostelium</taxon>
    </lineage>
</organism>
<dbReference type="SUPFAM" id="SSF52058">
    <property type="entry name" value="L domain-like"/>
    <property type="match status" value="1"/>
</dbReference>
<evidence type="ECO:0000256" key="2">
    <source>
        <dbReference type="ARBA" id="ARBA00004370"/>
    </source>
</evidence>
<dbReference type="InterPro" id="IPR008266">
    <property type="entry name" value="Tyr_kinase_AS"/>
</dbReference>
<dbReference type="GO" id="GO:0004674">
    <property type="term" value="F:protein serine/threonine kinase activity"/>
    <property type="evidence" value="ECO:0007669"/>
    <property type="project" value="UniProtKB-KW"/>
</dbReference>
<dbReference type="InterPro" id="IPR020635">
    <property type="entry name" value="Tyr_kinase_cat_dom"/>
</dbReference>
<feature type="domain" description="Protein kinase" evidence="21">
    <location>
        <begin position="5503"/>
        <end position="5769"/>
    </location>
</feature>
<keyword evidence="10" id="KW-0418">Kinase</keyword>
<dbReference type="Proteomes" id="UP000241769">
    <property type="component" value="Unassembled WGS sequence"/>
</dbReference>
<dbReference type="CDD" id="cd00603">
    <property type="entry name" value="IPT_PCSR"/>
    <property type="match status" value="7"/>
</dbReference>
<dbReference type="PROSITE" id="PS50011">
    <property type="entry name" value="PROTEIN_KINASE_DOM"/>
    <property type="match status" value="2"/>
</dbReference>
<evidence type="ECO:0000256" key="5">
    <source>
        <dbReference type="ARBA" id="ARBA00022614"/>
    </source>
</evidence>
<dbReference type="InterPro" id="IPR032675">
    <property type="entry name" value="LRR_dom_sf"/>
</dbReference>
<keyword evidence="23" id="KW-1185">Reference proteome</keyword>
<dbReference type="InterPro" id="IPR006626">
    <property type="entry name" value="PbH1"/>
</dbReference>
<dbReference type="InterPro" id="IPR011009">
    <property type="entry name" value="Kinase-like_dom_sf"/>
</dbReference>
<evidence type="ECO:0000256" key="11">
    <source>
        <dbReference type="ARBA" id="ARBA00022840"/>
    </source>
</evidence>
<name>A0A2P6MN71_9EUKA</name>
<dbReference type="SUPFAM" id="SSF50911">
    <property type="entry name" value="Mannose 6-phosphate receptor domain"/>
    <property type="match status" value="1"/>
</dbReference>
<dbReference type="PROSITE" id="PS00108">
    <property type="entry name" value="PROTEIN_KINASE_ST"/>
    <property type="match status" value="1"/>
</dbReference>
<evidence type="ECO:0000256" key="8">
    <source>
        <dbReference type="ARBA" id="ARBA00022737"/>
    </source>
</evidence>
<dbReference type="EC" id="2.7.10.1" evidence="3"/>
<evidence type="ECO:0000256" key="18">
    <source>
        <dbReference type="SAM" id="MobiDB-lite"/>
    </source>
</evidence>
<dbReference type="InterPro" id="IPR001611">
    <property type="entry name" value="Leu-rich_rpt"/>
</dbReference>
<dbReference type="PROSITE" id="PS00107">
    <property type="entry name" value="PROTEIN_KINASE_ATP"/>
    <property type="match status" value="1"/>
</dbReference>
<reference evidence="22 23" key="1">
    <citation type="journal article" date="2018" name="Genome Biol. Evol.">
        <title>Multiple Roots of Fruiting Body Formation in Amoebozoa.</title>
        <authorList>
            <person name="Hillmann F."/>
            <person name="Forbes G."/>
            <person name="Novohradska S."/>
            <person name="Ferling I."/>
            <person name="Riege K."/>
            <person name="Groth M."/>
            <person name="Westermann M."/>
            <person name="Marz M."/>
            <person name="Spaller T."/>
            <person name="Winckler T."/>
            <person name="Schaap P."/>
            <person name="Glockner G."/>
        </authorList>
    </citation>
    <scope>NUCLEOTIDE SEQUENCE [LARGE SCALE GENOMIC DNA]</scope>
    <source>
        <strain evidence="22 23">Jena</strain>
    </source>
</reference>
<dbReference type="STRING" id="1890364.A0A2P6MN71"/>
<dbReference type="SMART" id="SM00710">
    <property type="entry name" value="PbH1"/>
    <property type="match status" value="19"/>
</dbReference>
<dbReference type="GO" id="GO:0016020">
    <property type="term" value="C:membrane"/>
    <property type="evidence" value="ECO:0007669"/>
    <property type="project" value="UniProtKB-SubCell"/>
</dbReference>
<sequence length="5769" mass="610645">MRNRVHLLLVCLVAVLASDRRTVFTASNNVTYDLFALSGLGSGIGGDFIVNTTNWYWAWNPYSPCNQQPLCAQTGSSGIQISPNNGQSNGSFAISYPNSTIAWSYNALWSSTGGQDGRAQTIKITCDSTIGTNISFTFINESPLKTINFAMRLNCSYYFNTPYIGTVSVSSNTTNGVINSPTILWIAGAAYGTDSTQVSVTVGGLVCPIQSMDNFNILCLISPSLALNASYSVGLTYKGITARNVPGTMIYLASTSNATSTPTTGGTSTVSLYSFSNALLFTCARNPTVTIGSTLYSSAVREESIVELNERQLINSTLSFNVPAGSGIYPMSVTCGNTVVWGFFRYNPAVVYGISQVINASNAQITISGNNFGPTASGIYQVWVGQNLCSQLIMVIPHTVLNCTLVGTYSPTTSGNVNQNAIVVASGGDSVVPNVQFPSTMALGAPYYLGQNPELCRQKCISTAGCKSWVYDSCGSSNYACSLQSDLSSPSWAACQWGGQILTGSATGQTSVTPVYMNNPLPSLQYTDAYNSYNLDYFGDSQNSLGNVDYTATDANAYTYYFNPGGLAHPAGAVNGYTLVQRSSSQNYALMSPYGITFSTNSSGTTFLTGYGSNVGGCGASRKTVMALVCDATLPSPVFTFVGESPTCTYNFVFRFNCLQAASNPYFKNIYASSGDLYLVGQWGTNPSVITVSIAGIPCPLNTSLFTSSMLVCTAPPMLASTALVTVLVNNQLARNGIYLWSVASPAVSSVTAYPTAGGTMTVIGNGFGKDPTAFNITVGGFPCPVLSLNLNGTNINCNLTSTNGTVSVIMRNFGQLAPPNLQLMLLPPNITSTSLVPTLGSSINITGTGFGNSVNQVSVTANGVDCPLISVTSTMIVCTVGSGVGTQLPLLVTVGGLNVSSTFSYLPPTIIDLRSVNTPGGIVNVFGANFGNGDNDIKVTFSGTVVQSHWNSDSYITFTAPAGQGLKPVTFSVGGQSLPISFYYNPPEIYTVSSVDTSGGQVIVNGRNFGTDATAIGIVVADPKVMYVRNYGLMFSPPTIITNHYSFSFNIDPGTGTSKMITIYVGGVNSSAGSFSYNPPTVTALSGVSTDGGTVAITGKNFGPTGTSITALINSVPYVGTTTVGHTVCSISVNGGVGANYPASVTVSGQKSPTVNLFSYLPPVLMSSSPVSTQGPSTVSITGQNFGLANNMVNVTLNGLSCGNVLIHNSSYLTCITGDGAGGANYPAAITVGNQNASNPSLFSYRVPAIYAYTQVGTSGGFINITGANFGNNVQLVSVNVGGINCTSITMVINHTLLQCYLPGGTGSVPLIVTVNGQVNAASLYSYTFPSVSFTSQPNTTGGTLTITGSNFGSVLGDISVTLCTNIVFHSVDSINCIVPAGSGYDVGRVITVKGQSTLFTFSYVPPTITSISLPPTQGGNITIYGSQFSLGTSVMYNGIGCNNVVVGPLLNNITCVAPAGTGNVQVVVVVSNQTVYTTSQYQPPSITFTQPISPSGGTVQLGGQNLGSNRFLIGINIGTIACNNVQIITPHLLITCDLPPGVGGNLSSIVTVNVLYGSFTYSFSPPTFLNSTASPTLGGLIIITGTNLGSQPSQVIVSANGRSCSGVTIVNTDVISCLAAAGTGTNLSLALLVGGQMTGGSFSYLPPTVSSASSSGVANGVYLSGTNLGNDVTVMNVTVTNSAGNSTRVCGGIRILNPSLALNCSVTGAALTQGYKVQIVVNGQTSAPAAYSNAAPRIQSVTSAPTSGGIITITGSDFDVGLTVTIGGNVCNITYLSLNTVNCTVGPMIDGRSLIVNLTSSYGASVSGTYTYQLPTITSTTKASTAGDYIVINGTNFPASSSQIIVLVNGAYCFPLDIIQPFTSLRCKAIGGVGTDIPVNVSVAGSPYTGSTTSYLPPSFSYATSAPTSGGIINIYGSQFGSDASALVITANGAPCRSPSIVIASTMVSCNATVGTGSSNNLNITVASQSTTGTFSYLPPTPLNVTMAPTSGGLVTVSGVNFGTISSSTSITINGQPCLSPVTSSNFTTLNCMAQPDAGSMLALSVTVDGLTGSANIFNYLPPSVYSVTSVSTAGGSVVVDGRNFGTKASAISVTINGQNFPVVLSVNHTRFSFTAPNGTLSTTFYLSVQGQSITSSFSYLPPNITLVSSPRTSGSVITISGFNFGSVANLISVTFPSASGDVTVSNVNIITPHTMISCTAPSGTGRRPLRAIVNTLSSSVYNFAYQLPTVITVSPLNSTGGNLVITGDNFGQLSSLVQVTVGGSTCSSIIINTAYTVITCTLPAHLIGANIPMAVTVDDLTGLSNYRSQPPILFGASSPPTTGGPMVLSGINFGDASNVSVIVNGQLCPLITASDSIITCNATRSGSYHPTGSIFSSGQNTSIPFVPYQGPSISSISLGEPNGGVVTLSGFNFGNYAGYISVSMDGISCTNVTITSADYNVSCVAPAANGPQRMAVITVDGISSLPFLFRYLSPVITVASPVSTRGGITNLTGFHLGDGFNGSVSVTINNVDCPIVDTTASTVSCIVGAGVGSKQIGSITVYNVTSAFTFSYLPPIISSTTSTNTTGGLITISGDNFGVDSSLTTVIINGTLACNSVTMVIPHTSISCQLISGTGTGLPLSVTVAGLTGSGVYSYLPPFITSITSPPTRGGSVTFIGLNFGSDPNDIRAYFDGHICTDVTIIDPSHSFRCTATNNTGTVQAYVVVDSLPSTLVDVSYQGPTVSKIRPAPQSGGYLYIIGVNFGYDIEEIDVSLPCVNKSIDSFSPETLSCYLEYDIVETVTFNVTVSGQTTNFTAIVRQLSPNLASQYDGVIRLMVNASTAVPRPTQNFCFGYAAIRCSVEGNIRSLNLSAVPLFTLFDGLCDLVHLEELYFRSVNASGSIPSCLDGLVSLRVIDLGENNIQGVIPDLSSLSQLTSLLLDHNHLGGSLPSTLANHPLSVFDASSNDITGYVPAGMTLLPSLTRLRMRDNYLSGFASNVRPINDNFTCDMTDNFLSCPLPSWVSSLCNGICGQSTLTPSMNITRETLRAVYSTTSTALFYFTSGSYNDINLMYASMMNQSVTLKGVGNVTFGGNSQISFSGASSVSLDGFTFYNGPTLYTLQCSSVNISNCNFNRASGASTIVSLIHSSFTNNLATPIVIASARSADLFISQCNFINNIGQAMSVSGSIGKMDITSSTMEGHHHQLMGTVGITATVDRMYLNHVTWYNNSAMTGAVLLTSSAIGQFWASDLTVKLNSASVEGGAFVFAASVQQLYLQNSIFDSNSAQTGGAMSFKLTSDNVTLYNTSFAYHTAAQGCAVNFDATAVIDVIHFTSVNVTQGNGQRGAVHLPGLTNSTFTDCTFIENLGGSIYGSLYAGSVTCLGTSFSNNTANEGAGIALYGSTTSVNVVDSTFYGNEALSQGADVTVEMSLSSFSIYNCTFTYSTAHFQGAAVNIGGSSKIQNITVEAATMRGCDAFFGSALAVAGQCPTVTVKDSSFIENSATFEGAAIYIADRSVHSVYIIASKFEGNFASSGGAVKYTDGVVGSVLVIDGSSFIYNEAITSTGGAVIVQKSVGNFSVSNSYFANNEAQSGGAIYLSQSIAIPILLRNNTFDANVARSNGGALCVMQSLNTSVVDSTFTSNQGSSGASIWINFVGKIPLTFTLNRTTISRSISTVSGALLLSSIVPSSQVSFLSFDSTWTENEASFNGGGLLLSGLFTLVQINGGLFSSNNASTGGAISTAGALSISSSVSFLSIYNTFLLHNTAPTGGALSNIGAIDVVITSCDISYNSATSTFGGGILYQPKTNGLASLSIYNTTVRANTAKSGGGLYISPSTTAIFTERSNIFLGNSATSLGGAVIISGEISSVTSRGSTWSFNSASDGAAFYSTSPSFTFISDAFFLNNSVTGNGGAVSSLNAGSVNIDGSSFSGNRAGGSGGGLSVIMRTKTKRADASPPDRVLLSNLTFVENNGANGGRTQHKSLFRYNVAGNGGGVATSTGASISDVKFNGNAANSGSAFTVTNSPGDVSLSNVDYGDSQIASVPKNVTLGGDGASSLTVDCGQGYTSSSDNGVTSCIALASVHKASSGLATPVIIGISVAAASIIIIIIVAVALLIRSRNVQSRMRPVMEFDLQSFTTALPKSTVIEEAELKNLVQIGRGAFGIVYKAHWRAADVAVKQLLNQDLLAKEEIESFVREVQLLERLRPHPNVVLFLGVIPPPNLALVTEFCEGGDLLSYIEDHNPNIEMRTNFISDIAVGMLHLHNENIIHRDLAARNILLTGSLRCKVTDFGFSRKTESSEEQTKTTSTVGPLKWMAPEALTQKVYSNKSDVYSFSITMWEILTGEEPYMDLNVIDVAIKVATMGLRPAVPAGFDPKLENLMRVCWETDPARRPDFAAISAHLANKTEEPQPLVPAEQPGASSNQEEGTETVDKKGMILSLVILIGTVTSSARVLGHKVAFGEIHLPPRDNDGLSATTIIMMTLLNGYMLRCAFTKRRHETYRWIPLLLTLLAALMIMAEPSRHLFMDFGLLSSQFFSEYRSDCDSETLRCLSRAGIIFTVLFTYIGFVLLFWGTMWNAGLWPKLKAIPKKWRQIRENRRKVSRPVNKSSARGDKYTFHRSGTQTLDTRTSDLKQQHAHLRSILLERQRLCCESHSISDRLAWTAPEALARRRNYKAETERILVLSGRNIQKSGKISAEVHLAEQIYHTDSKDAPNPEWNLEINTVIDTTLSEINILFQEFNKGGVLPTAFAKITLSAEELFTHEIDCWITLSPPRHSVGNGVRNPNTSLGEIHIQAKIGDIVGGNSLSGSFSGGSLNGSISASSSRESLSALLSLHEVENATPKMLASSMLTILEKYKIKSEGFLPEDTSKTCVACFKALLRATKLHQDIESCMEKWIATEGRFNGDPTESEMKECGERYKRSLMNDAHEKVVIDEIMIASGRSGIEMREVCQDLMVTILSGWGLNKVVVMEYSREAYTKRYEDGFVQNLGLTGLGKKFLPFFGKVVISTGVILYTTLRDTYEQYIDNYFQHRIVFLNKLPNPDYYGRLGGACYESFIMKIGKTKSQKRREFLQFVFQYANSDEKQRPQAPNKYCLSFEKSWHKLTRSHNRDKYISTAADKTSFNFLAPAVRRSPSLASIRGHGTPLLNEPKMGTQPTLSHSASVINLNNNAVAPKARSLEGLSFGLSFGKKSATLTDIERKPEPSNSRLLIFDNDIKFCGVLYECFCSAGDVLIHYTQLSDERARGDCIILPSNAYGLHSSNKVYLETSSYLGSQVMDDIRKYIVDNYMGEMPLYNSFVLSIRHDRVKFVVYTAAHVYDKVIASAQQTLWSALCAVDRYNRYCNDETMKINSIITKAILAPQEGYTATALSIHRTWLNYCRSQNNYRNKPARPVVKNVEDAVAREKEIIIAAAEFDNPKCAKDRFETMLLQGYISRRGYMDLDEVHILLEYLTAPNVQATARGNSLRLQAAKALADYAFPEETTPGLRSLILSKGGMAPILDLASHAKIQVHHEIPREELKYNNKIAEGAGGDVYVGEWNNYAVALKKSGESFLGYNAVDFHREVAIMSILRHPNIMICHGATTTNRDEMIIISEWIPNGSLRDVLERNEELTWPRRLTLAIQIMQGIEYLHSLQIIHGDIKSNNVLLDTNSHVKLIDFGVSRVLNGENGALGTTQWLAPEVFSGEGEGWLNYTLASDIYSYGILLWELISPNGKLPWDGVNVMKIPELVVAGERPQLPSVSFVQIPQQYRHVMTSCWHSHPSKRPTASQVVGDLRQLASKYHIYL</sequence>
<evidence type="ECO:0000256" key="15">
    <source>
        <dbReference type="ARBA" id="ARBA00023180"/>
    </source>
</evidence>
<dbReference type="InterPro" id="IPR008271">
    <property type="entry name" value="Ser/Thr_kinase_AS"/>
</dbReference>
<dbReference type="Gene3D" id="3.30.200.20">
    <property type="entry name" value="Phosphorylase Kinase, domain 1"/>
    <property type="match status" value="1"/>
</dbReference>
<evidence type="ECO:0000313" key="22">
    <source>
        <dbReference type="EMBL" id="PRP73158.1"/>
    </source>
</evidence>
<dbReference type="Pfam" id="PF07714">
    <property type="entry name" value="PK_Tyr_Ser-Thr"/>
    <property type="match status" value="2"/>
</dbReference>
<dbReference type="GO" id="GO:0005524">
    <property type="term" value="F:ATP binding"/>
    <property type="evidence" value="ECO:0007669"/>
    <property type="project" value="UniProtKB-UniRule"/>
</dbReference>
<dbReference type="InterPro" id="IPR014756">
    <property type="entry name" value="Ig_E-set"/>
</dbReference>
<keyword evidence="8" id="KW-0677">Repeat</keyword>
<evidence type="ECO:0000256" key="9">
    <source>
        <dbReference type="ARBA" id="ARBA00022741"/>
    </source>
</evidence>
<dbReference type="SMART" id="SM00220">
    <property type="entry name" value="S_TKc"/>
    <property type="match status" value="2"/>
</dbReference>
<dbReference type="OrthoDB" id="20492at2759"/>
<gene>
    <name evidence="22" type="ORF">PROFUN_03472</name>
</gene>
<dbReference type="Gene3D" id="2.60.40.10">
    <property type="entry name" value="Immunoglobulins"/>
    <property type="match status" value="16"/>
</dbReference>
<keyword evidence="6" id="KW-0808">Transferase</keyword>
<evidence type="ECO:0000256" key="19">
    <source>
        <dbReference type="SAM" id="Phobius"/>
    </source>
</evidence>
<evidence type="ECO:0000256" key="16">
    <source>
        <dbReference type="ARBA" id="ARBA00023273"/>
    </source>
</evidence>
<dbReference type="PROSITE" id="PS00109">
    <property type="entry name" value="PROTEIN_KINASE_TYR"/>
    <property type="match status" value="1"/>
</dbReference>
<keyword evidence="7 19" id="KW-0812">Transmembrane</keyword>
<feature type="transmembrane region" description="Helical" evidence="19">
    <location>
        <begin position="4075"/>
        <end position="4098"/>
    </location>
</feature>
<evidence type="ECO:0000313" key="23">
    <source>
        <dbReference type="Proteomes" id="UP000241769"/>
    </source>
</evidence>
<dbReference type="GO" id="GO:0004714">
    <property type="term" value="F:transmembrane receptor protein tyrosine kinase activity"/>
    <property type="evidence" value="ECO:0007669"/>
    <property type="project" value="UniProtKB-EC"/>
</dbReference>
<evidence type="ECO:0000256" key="1">
    <source>
        <dbReference type="ARBA" id="ARBA00004316"/>
    </source>
</evidence>
<dbReference type="SUPFAM" id="SSF51126">
    <property type="entry name" value="Pectin lyase-like"/>
    <property type="match status" value="3"/>
</dbReference>
<dbReference type="InterPro" id="IPR011050">
    <property type="entry name" value="Pectin_lyase_fold/virulence"/>
</dbReference>
<dbReference type="SUPFAM" id="SSF81296">
    <property type="entry name" value="E set domains"/>
    <property type="match status" value="10"/>
</dbReference>
<dbReference type="InterPro" id="IPR017441">
    <property type="entry name" value="Protein_kinase_ATP_BS"/>
</dbReference>
<accession>A0A2P6MN71</accession>
<evidence type="ECO:0000256" key="10">
    <source>
        <dbReference type="ARBA" id="ARBA00022777"/>
    </source>
</evidence>
<feature type="transmembrane region" description="Helical" evidence="19">
    <location>
        <begin position="4457"/>
        <end position="4475"/>
    </location>
</feature>
<dbReference type="SMART" id="SM00219">
    <property type="entry name" value="TyrKc"/>
    <property type="match status" value="2"/>
</dbReference>
<dbReference type="InterPro" id="IPR000719">
    <property type="entry name" value="Prot_kinase_dom"/>
</dbReference>
<dbReference type="InterPro" id="IPR052014">
    <property type="entry name" value="Dictyostelium_Tiger"/>
</dbReference>
<feature type="transmembrane region" description="Helical" evidence="19">
    <location>
        <begin position="4418"/>
        <end position="4437"/>
    </location>
</feature>
<feature type="binding site" evidence="17">
    <location>
        <position position="4160"/>
    </location>
    <ligand>
        <name>ATP</name>
        <dbReference type="ChEBI" id="CHEBI:30616"/>
    </ligand>
</feature>
<comment type="subcellular location">
    <subcellularLocation>
        <location evidence="1">Cell projection</location>
    </subcellularLocation>
    <subcellularLocation>
        <location evidence="2">Membrane</location>
    </subcellularLocation>
</comment>
<protein>
    <recommendedName>
        <fullName evidence="3">receptor protein-tyrosine kinase</fullName>
        <ecNumber evidence="3">2.7.10.1</ecNumber>
    </recommendedName>
</protein>
<evidence type="ECO:0000256" key="7">
    <source>
        <dbReference type="ARBA" id="ARBA00022692"/>
    </source>
</evidence>
<keyword evidence="20" id="KW-0732">Signal</keyword>
<dbReference type="InterPro" id="IPR013783">
    <property type="entry name" value="Ig-like_fold"/>
</dbReference>
<dbReference type="InterPro" id="IPR009011">
    <property type="entry name" value="Man6P_isomerase_rcpt-bd_dom_sf"/>
</dbReference>
<dbReference type="PANTHER" id="PTHR31341">
    <property type="entry name" value="IPT/TIG DOMAIN-CONTAINING PROTEIN-RELATED-RELATED"/>
    <property type="match status" value="1"/>
</dbReference>
<keyword evidence="15" id="KW-0325">Glycoprotein</keyword>
<feature type="signal peptide" evidence="20">
    <location>
        <begin position="1"/>
        <end position="17"/>
    </location>
</feature>
<keyword evidence="16" id="KW-0966">Cell projection</keyword>
<keyword evidence="11 17" id="KW-0067">ATP-binding</keyword>
<dbReference type="Pfam" id="PF01833">
    <property type="entry name" value="TIG"/>
    <property type="match status" value="15"/>
</dbReference>
<keyword evidence="14" id="KW-0675">Receptor</keyword>
<dbReference type="PROSITE" id="PS51450">
    <property type="entry name" value="LRR"/>
    <property type="match status" value="1"/>
</dbReference>
<dbReference type="Gene3D" id="3.80.10.10">
    <property type="entry name" value="Ribonuclease Inhibitor"/>
    <property type="match status" value="1"/>
</dbReference>
<feature type="chain" id="PRO_5015195537" description="receptor protein-tyrosine kinase" evidence="20">
    <location>
        <begin position="18"/>
        <end position="5769"/>
    </location>
</feature>
<evidence type="ECO:0000256" key="14">
    <source>
        <dbReference type="ARBA" id="ARBA00023170"/>
    </source>
</evidence>
<proteinExistence type="predicted"/>
<evidence type="ECO:0000256" key="4">
    <source>
        <dbReference type="ARBA" id="ARBA00022527"/>
    </source>
</evidence>
<feature type="domain" description="Protein kinase" evidence="21">
    <location>
        <begin position="4133"/>
        <end position="4395"/>
    </location>
</feature>
<evidence type="ECO:0000256" key="12">
    <source>
        <dbReference type="ARBA" id="ARBA00022989"/>
    </source>
</evidence>
<evidence type="ECO:0000256" key="20">
    <source>
        <dbReference type="SAM" id="SignalP"/>
    </source>
</evidence>
<dbReference type="GO" id="GO:0042995">
    <property type="term" value="C:cell projection"/>
    <property type="evidence" value="ECO:0007669"/>
    <property type="project" value="UniProtKB-SubCell"/>
</dbReference>
<dbReference type="InterPro" id="IPR001245">
    <property type="entry name" value="Ser-Thr/Tyr_kinase_cat_dom"/>
</dbReference>
<dbReference type="FunFam" id="3.30.200.20:FF:000180">
    <property type="entry name" value="serine/threonine-protein kinase STY46-like"/>
    <property type="match status" value="1"/>
</dbReference>
<evidence type="ECO:0000256" key="13">
    <source>
        <dbReference type="ARBA" id="ARBA00023136"/>
    </source>
</evidence>
<evidence type="ECO:0000259" key="21">
    <source>
        <dbReference type="PROSITE" id="PS50011"/>
    </source>
</evidence>
<keyword evidence="9 17" id="KW-0547">Nucleotide-binding</keyword>
<comment type="caution">
    <text evidence="22">The sequence shown here is derived from an EMBL/GenBank/DDBJ whole genome shotgun (WGS) entry which is preliminary data.</text>
</comment>
<evidence type="ECO:0000256" key="17">
    <source>
        <dbReference type="PROSITE-ProRule" id="PRU10141"/>
    </source>
</evidence>
<dbReference type="InterPro" id="IPR002909">
    <property type="entry name" value="IPT_dom"/>
</dbReference>
<dbReference type="InParanoid" id="A0A2P6MN71"/>
<evidence type="ECO:0000256" key="3">
    <source>
        <dbReference type="ARBA" id="ARBA00011902"/>
    </source>
</evidence>
<dbReference type="CDD" id="cd00102">
    <property type="entry name" value="IPT"/>
    <property type="match status" value="1"/>
</dbReference>
<keyword evidence="5" id="KW-0433">Leucine-rich repeat</keyword>
<feature type="transmembrane region" description="Helical" evidence="19">
    <location>
        <begin position="4538"/>
        <end position="4562"/>
    </location>
</feature>
<dbReference type="EMBL" id="MDYQ01000661">
    <property type="protein sequence ID" value="PRP73158.1"/>
    <property type="molecule type" value="Genomic_DNA"/>
</dbReference>
<keyword evidence="4" id="KW-0723">Serine/threonine-protein kinase</keyword>
<evidence type="ECO:0000256" key="6">
    <source>
        <dbReference type="ARBA" id="ARBA00022679"/>
    </source>
</evidence>
<dbReference type="Gene3D" id="1.10.510.10">
    <property type="entry name" value="Transferase(Phosphotransferase) domain 1"/>
    <property type="match status" value="2"/>
</dbReference>
<dbReference type="SUPFAM" id="SSF56112">
    <property type="entry name" value="Protein kinase-like (PK-like)"/>
    <property type="match status" value="2"/>
</dbReference>
<dbReference type="SMART" id="SM00429">
    <property type="entry name" value="IPT"/>
    <property type="match status" value="13"/>
</dbReference>
<dbReference type="PRINTS" id="PR00109">
    <property type="entry name" value="TYRKINASE"/>
</dbReference>
<keyword evidence="13 19" id="KW-0472">Membrane</keyword>
<feature type="region of interest" description="Disordered" evidence="18">
    <location>
        <begin position="4388"/>
        <end position="4412"/>
    </location>
</feature>
<keyword evidence="12 19" id="KW-1133">Transmembrane helix</keyword>
<dbReference type="CDD" id="cd13999">
    <property type="entry name" value="STKc_MAP3K-like"/>
    <property type="match status" value="2"/>
</dbReference>